<dbReference type="Proteomes" id="UP000070659">
    <property type="component" value="Unassembled WGS sequence"/>
</dbReference>
<organism evidence="3 4">
    <name type="scientific">Carbonactinospora thermoautotrophica</name>
    <dbReference type="NCBI Taxonomy" id="1469144"/>
    <lineage>
        <taxon>Bacteria</taxon>
        <taxon>Bacillati</taxon>
        <taxon>Actinomycetota</taxon>
        <taxon>Actinomycetes</taxon>
        <taxon>Kitasatosporales</taxon>
        <taxon>Carbonactinosporaceae</taxon>
        <taxon>Carbonactinospora</taxon>
    </lineage>
</organism>
<dbReference type="RefSeq" id="WP_079045795.1">
    <property type="nucleotide sequence ID" value="NZ_JYIJ01000019.1"/>
</dbReference>
<dbReference type="SUPFAM" id="SSF140459">
    <property type="entry name" value="PE/PPE dimer-like"/>
    <property type="match status" value="1"/>
</dbReference>
<evidence type="ECO:0000256" key="1">
    <source>
        <dbReference type="ARBA" id="ARBA00010652"/>
    </source>
</evidence>
<dbReference type="AlphaFoldDB" id="A0A132MIF5"/>
<dbReference type="Pfam" id="PF00823">
    <property type="entry name" value="PPE"/>
    <property type="match status" value="1"/>
</dbReference>
<accession>A0A132MIF5</accession>
<name>A0A132MIF5_9ACTN</name>
<dbReference type="InterPro" id="IPR000030">
    <property type="entry name" value="PPE_dom"/>
</dbReference>
<dbReference type="OrthoDB" id="4578148at2"/>
<dbReference type="PATRIC" id="fig|1469144.8.peg.227"/>
<comment type="similarity">
    <text evidence="1">Belongs to the mycobacterial PPE family.</text>
</comment>
<proteinExistence type="inferred from homology"/>
<comment type="caution">
    <text evidence="3">The sequence shown here is derived from an EMBL/GenBank/DDBJ whole genome shotgun (WGS) entry which is preliminary data.</text>
</comment>
<evidence type="ECO:0000313" key="4">
    <source>
        <dbReference type="Proteomes" id="UP000070659"/>
    </source>
</evidence>
<protein>
    <recommendedName>
        <fullName evidence="2">PPE domain-containing protein</fullName>
    </recommendedName>
</protein>
<dbReference type="EMBL" id="JYIJ01000019">
    <property type="protein sequence ID" value="KWW97549.1"/>
    <property type="molecule type" value="Genomic_DNA"/>
</dbReference>
<evidence type="ECO:0000313" key="3">
    <source>
        <dbReference type="EMBL" id="KWW97549.1"/>
    </source>
</evidence>
<gene>
    <name evidence="3" type="ORF">TH66_18315</name>
</gene>
<feature type="domain" description="PPE" evidence="2">
    <location>
        <begin position="21"/>
        <end position="104"/>
    </location>
</feature>
<dbReference type="InterPro" id="IPR038332">
    <property type="entry name" value="PPE_sf"/>
</dbReference>
<sequence>MVSREDHIRMWQEIHAGDPMRINSAGSGWNQLANDYAIVAARLREEIAKSAHVWQGQAAEEFRAELSKLEQRTRGFIEQASGFGEVMFALAKALGEAQSRMPEVPPERNIFQEGYAEAKEFVTGE</sequence>
<dbReference type="Gene3D" id="1.20.1260.20">
    <property type="entry name" value="PPE superfamily"/>
    <property type="match status" value="1"/>
</dbReference>
<reference evidence="3 4" key="1">
    <citation type="submission" date="2015-02" db="EMBL/GenBank/DDBJ databases">
        <title>Physiological reanalysis, assessment of diazotrophy, and genome sequences of multiple isolates of Streptomyces thermoautotrophicus.</title>
        <authorList>
            <person name="MacKellar D.C."/>
            <person name="Lieber L."/>
            <person name="Norman J."/>
            <person name="Bolger A."/>
            <person name="Tobin C."/>
            <person name="Murray J.W."/>
            <person name="Prell J."/>
        </authorList>
    </citation>
    <scope>NUCLEOTIDE SEQUENCE [LARGE SCALE GENOMIC DNA]</scope>
    <source>
        <strain evidence="3 4">UBT1</strain>
    </source>
</reference>
<evidence type="ECO:0000259" key="2">
    <source>
        <dbReference type="Pfam" id="PF00823"/>
    </source>
</evidence>